<evidence type="ECO:0000256" key="12">
    <source>
        <dbReference type="ARBA" id="ARBA00022989"/>
    </source>
</evidence>
<dbReference type="SUPFAM" id="SSF52540">
    <property type="entry name" value="P-loop containing nucleoside triphosphate hydrolases"/>
    <property type="match status" value="1"/>
</dbReference>
<organism evidence="19 20">
    <name type="scientific">Parasponia andersonii</name>
    <name type="common">Sponia andersonii</name>
    <dbReference type="NCBI Taxonomy" id="3476"/>
    <lineage>
        <taxon>Eukaryota</taxon>
        <taxon>Viridiplantae</taxon>
        <taxon>Streptophyta</taxon>
        <taxon>Embryophyta</taxon>
        <taxon>Tracheophyta</taxon>
        <taxon>Spermatophyta</taxon>
        <taxon>Magnoliopsida</taxon>
        <taxon>eudicotyledons</taxon>
        <taxon>Gunneridae</taxon>
        <taxon>Pentapetalae</taxon>
        <taxon>rosids</taxon>
        <taxon>fabids</taxon>
        <taxon>Rosales</taxon>
        <taxon>Cannabaceae</taxon>
        <taxon>Parasponia</taxon>
    </lineage>
</organism>
<evidence type="ECO:0000256" key="8">
    <source>
        <dbReference type="ARBA" id="ARBA00022801"/>
    </source>
</evidence>
<evidence type="ECO:0000256" key="5">
    <source>
        <dbReference type="ARBA" id="ARBA00022692"/>
    </source>
</evidence>
<dbReference type="GO" id="GO:0003924">
    <property type="term" value="F:GTPase activity"/>
    <property type="evidence" value="ECO:0007669"/>
    <property type="project" value="InterPro"/>
</dbReference>
<dbReference type="InterPro" id="IPR045058">
    <property type="entry name" value="GIMA/IAN/Toc"/>
</dbReference>
<comment type="similarity">
    <text evidence="16">Belongs to the TRAFAC class TrmE-Era-EngA-EngB-Septin-like GTPase superfamily. AIG1/Toc34/Toc159-like paraseptin GTPase family. TOC159 subfamily.</text>
</comment>
<dbReference type="Gene3D" id="3.40.50.300">
    <property type="entry name" value="P-loop containing nucleotide triphosphate hydrolases"/>
    <property type="match status" value="1"/>
</dbReference>
<evidence type="ECO:0000256" key="17">
    <source>
        <dbReference type="SAM" id="MobiDB-lite"/>
    </source>
</evidence>
<keyword evidence="3" id="KW-0150">Chloroplast</keyword>
<dbReference type="InterPro" id="IPR024283">
    <property type="entry name" value="TOC159_MAD"/>
</dbReference>
<feature type="compositionally biased region" description="Acidic residues" evidence="17">
    <location>
        <begin position="56"/>
        <end position="65"/>
    </location>
</feature>
<feature type="domain" description="AIG1-type G" evidence="18">
    <location>
        <begin position="621"/>
        <end position="844"/>
    </location>
</feature>
<feature type="compositionally biased region" description="Low complexity" evidence="17">
    <location>
        <begin position="365"/>
        <end position="377"/>
    </location>
</feature>
<dbReference type="GO" id="GO:0046872">
    <property type="term" value="F:metal ion binding"/>
    <property type="evidence" value="ECO:0007669"/>
    <property type="project" value="UniProtKB-KW"/>
</dbReference>
<feature type="region of interest" description="Disordered" evidence="17">
    <location>
        <begin position="50"/>
        <end position="91"/>
    </location>
</feature>
<evidence type="ECO:0000256" key="13">
    <source>
        <dbReference type="ARBA" id="ARBA00023134"/>
    </source>
</evidence>
<evidence type="ECO:0000259" key="18">
    <source>
        <dbReference type="PROSITE" id="PS51720"/>
    </source>
</evidence>
<keyword evidence="13" id="KW-0342">GTP-binding</keyword>
<evidence type="ECO:0000256" key="4">
    <source>
        <dbReference type="ARBA" id="ARBA00022640"/>
    </source>
</evidence>
<keyword evidence="11" id="KW-0653">Protein transport</keyword>
<feature type="region of interest" description="Disordered" evidence="17">
    <location>
        <begin position="365"/>
        <end position="387"/>
    </location>
</feature>
<feature type="compositionally biased region" description="Basic and acidic residues" evidence="17">
    <location>
        <begin position="485"/>
        <end position="507"/>
    </location>
</feature>
<gene>
    <name evidence="19" type="ORF">PanWU01x14_008090</name>
</gene>
<evidence type="ECO:0000256" key="9">
    <source>
        <dbReference type="ARBA" id="ARBA00022805"/>
    </source>
</evidence>
<feature type="region of interest" description="Disordered" evidence="17">
    <location>
        <begin position="484"/>
        <end position="537"/>
    </location>
</feature>
<keyword evidence="14" id="KW-0472">Membrane</keyword>
<keyword evidence="10" id="KW-0460">Magnesium</keyword>
<dbReference type="Proteomes" id="UP000237105">
    <property type="component" value="Unassembled WGS sequence"/>
</dbReference>
<comment type="caution">
    <text evidence="19">The sequence shown here is derived from an EMBL/GenBank/DDBJ whole genome shotgun (WGS) entry which is preliminary data.</text>
</comment>
<dbReference type="STRING" id="3476.A0A2P5E490"/>
<sequence>MESKSMESKLVSLSATQGTPPVVPSSHPEAFEPRKLALSSSVMLSSSLPIRAPVTMDDDGSDFESNDDKFENNTSAGSSLGGSESGSEYEVFVSGEEFETASERGLVGDPDEDTVEESAFADKYYRPFVAYPDEESVENEEETGENLEWVRPIAQLSWEDNASDLVGSEVEDEVYLSSIGVSNLGVVEKISIAPRVKLLEVDEGIEDESNQSENLDFDNFVEAQYSFSSTKEEKLRDVEDCVRDVLVEDISGGGAAVHEESLVADDKDVTEQNSESVADVKLLSVENQKFEEHDTERHTHTEDSSDAELLMEETDFIEGYSEGSHEHMGNNLVGKEELNLLRSNVDNRGAENNLNYAAEELLVSDGSSETSVDSSGGARLQEETNNEIPESNVDAEIDFGQAKDNSLAEFSVTNQSEEIVDFGEYDLSKTVDEYEEVGCDENTIEEGHSAVFDEDAENLVRGNSELTKQTMSEPRQMFVATPHLGTKDSEDHSQDSDEGGKDSDGKFDGPTVFYSSPRSGKVASQHTHTNTSTPLDLRHGDEFEVNLSEEEKKKIEKMRLLRVNFLRLAHRLGISLEDSTITQVLAGLVLDVGKNNSHFGTPESTKKMALDFEAENKSNLDFSLNILVLGKSGVGKSATINFIFGEKKAVINSFKPATTALKEIVGTVDGVKIRILDTPGLKIPAVEQAANRKMLAAIGKYIKKFPPDVVLYVDRLDTQSRDHDLPLLRSITTSLGPSIWKNVVVTLTHAASVPPDGPSGLPLSHEVFVAQKYRVVLQSIGMAVGNMYLMNQNSVVPLALVENNTLLCDGSSRRSQLLLLCHSIKVLSEASSLSTREIPLDQWKFVGFPIQPPLLHYLLSSQLQSHAYPNNAGSDAEFADPWDPESEDEDEYEQLPSFRPLNRSQLAKLSKEQRKNYFEEYGYRVKLLQRRQWKEEIKRLRETNNKSKDGTNMYHDFKEDGDREELNPSYELVPLPDVAPPPSFDGEDSAYRYRSLEPSSQLLVRPVMETSCWDHDYGYNGVNLERDSAVSDWLPAAFSVQITKDKKRFNILLDSSVSMKHGENCSTLAGLDVQTIGKRIAYILRGETKLRNLRINKTTAGLNVTFIGDDLATGFKIEDQIAIGKCLVLAASTGAVQCRGHTAYGANLEVRLKEMDYPIGQDQSSFGLSLMKVNGDLALTTALQCQFSIGRSSKMAVRIGLDREQSGPITVRTSSTDQLQIALVGILPIIVAVFRSIYSGLGAQNSSH</sequence>
<dbReference type="InterPro" id="IPR027417">
    <property type="entry name" value="P-loop_NTPase"/>
</dbReference>
<dbReference type="AlphaFoldDB" id="A0A2P5E490"/>
<feature type="region of interest" description="Disordered" evidence="17">
    <location>
        <begin position="874"/>
        <end position="894"/>
    </location>
</feature>
<evidence type="ECO:0000256" key="1">
    <source>
        <dbReference type="ARBA" id="ARBA00001946"/>
    </source>
</evidence>
<evidence type="ECO:0000256" key="2">
    <source>
        <dbReference type="ARBA" id="ARBA00022448"/>
    </source>
</evidence>
<comment type="cofactor">
    <cofactor evidence="1">
        <name>Mg(2+)</name>
        <dbReference type="ChEBI" id="CHEBI:18420"/>
    </cofactor>
</comment>
<keyword evidence="12" id="KW-1133">Transmembrane helix</keyword>
<feature type="compositionally biased region" description="Polar residues" evidence="17">
    <location>
        <begin position="513"/>
        <end position="534"/>
    </location>
</feature>
<evidence type="ECO:0000256" key="10">
    <source>
        <dbReference type="ARBA" id="ARBA00022842"/>
    </source>
</evidence>
<dbReference type="OrthoDB" id="8954335at2759"/>
<evidence type="ECO:0000256" key="16">
    <source>
        <dbReference type="ARBA" id="ARBA00023775"/>
    </source>
</evidence>
<dbReference type="EMBL" id="JXTB01000002">
    <property type="protein sequence ID" value="PON80359.1"/>
    <property type="molecule type" value="Genomic_DNA"/>
</dbReference>
<evidence type="ECO:0000256" key="14">
    <source>
        <dbReference type="ARBA" id="ARBA00023136"/>
    </source>
</evidence>
<reference evidence="20" key="1">
    <citation type="submission" date="2016-06" db="EMBL/GenBank/DDBJ databases">
        <title>Parallel loss of symbiosis genes in relatives of nitrogen-fixing non-legume Parasponia.</title>
        <authorList>
            <person name="Van Velzen R."/>
            <person name="Holmer R."/>
            <person name="Bu F."/>
            <person name="Rutten L."/>
            <person name="Van Zeijl A."/>
            <person name="Liu W."/>
            <person name="Santuari L."/>
            <person name="Cao Q."/>
            <person name="Sharma T."/>
            <person name="Shen D."/>
            <person name="Roswanjaya Y."/>
            <person name="Wardhani T."/>
            <person name="Kalhor M.S."/>
            <person name="Jansen J."/>
            <person name="Van den Hoogen J."/>
            <person name="Gungor B."/>
            <person name="Hartog M."/>
            <person name="Hontelez J."/>
            <person name="Verver J."/>
            <person name="Yang W.-C."/>
            <person name="Schijlen E."/>
            <person name="Repin R."/>
            <person name="Schilthuizen M."/>
            <person name="Schranz E."/>
            <person name="Heidstra R."/>
            <person name="Miyata K."/>
            <person name="Fedorova E."/>
            <person name="Kohlen W."/>
            <person name="Bisseling T."/>
            <person name="Smit S."/>
            <person name="Geurts R."/>
        </authorList>
    </citation>
    <scope>NUCLEOTIDE SEQUENCE [LARGE SCALE GENOMIC DNA]</scope>
    <source>
        <strain evidence="20">cv. WU1-14</strain>
    </source>
</reference>
<dbReference type="NCBIfam" id="TIGR00993">
    <property type="entry name" value="3a0901s04IAP86"/>
    <property type="match status" value="1"/>
</dbReference>
<keyword evidence="2" id="KW-0813">Transport</keyword>
<keyword evidence="5" id="KW-0812">Transmembrane</keyword>
<keyword evidence="4" id="KW-0934">Plastid</keyword>
<evidence type="ECO:0000313" key="20">
    <source>
        <dbReference type="Proteomes" id="UP000237105"/>
    </source>
</evidence>
<keyword evidence="7" id="KW-0547">Nucleotide-binding</keyword>
<dbReference type="InterPro" id="IPR006703">
    <property type="entry name" value="G_AIG1"/>
</dbReference>
<dbReference type="Pfam" id="PF11886">
    <property type="entry name" value="TOC159_MAD"/>
    <property type="match status" value="1"/>
</dbReference>
<keyword evidence="6" id="KW-0479">Metal-binding</keyword>
<keyword evidence="20" id="KW-1185">Reference proteome</keyword>
<evidence type="ECO:0000256" key="3">
    <source>
        <dbReference type="ARBA" id="ARBA00022528"/>
    </source>
</evidence>
<dbReference type="PANTHER" id="PTHR10903:SF124">
    <property type="entry name" value="50S RIBOSOME-BINDING GTPASE"/>
    <property type="match status" value="1"/>
</dbReference>
<dbReference type="GO" id="GO:0009707">
    <property type="term" value="C:chloroplast outer membrane"/>
    <property type="evidence" value="ECO:0007669"/>
    <property type="project" value="UniProtKB-SubCell"/>
</dbReference>
<evidence type="ECO:0000256" key="11">
    <source>
        <dbReference type="ARBA" id="ARBA00022927"/>
    </source>
</evidence>
<accession>A0A2P5E490</accession>
<comment type="subcellular location">
    <subcellularLocation>
        <location evidence="15">Plastid</location>
        <location evidence="15">Chloroplast outer membrane</location>
        <topology evidence="15">Single-pass membrane protein</topology>
    </subcellularLocation>
</comment>
<feature type="region of interest" description="Disordered" evidence="17">
    <location>
        <begin position="1"/>
        <end position="30"/>
    </location>
</feature>
<evidence type="ECO:0000256" key="7">
    <source>
        <dbReference type="ARBA" id="ARBA00022741"/>
    </source>
</evidence>
<dbReference type="GO" id="GO:0015031">
    <property type="term" value="P:protein transport"/>
    <property type="evidence" value="ECO:0007669"/>
    <property type="project" value="UniProtKB-KW"/>
</dbReference>
<keyword evidence="9" id="KW-1002">Plastid outer membrane</keyword>
<name>A0A2P5E490_PARAD</name>
<dbReference type="Pfam" id="PF04548">
    <property type="entry name" value="AIG1"/>
    <property type="match status" value="1"/>
</dbReference>
<keyword evidence="8" id="KW-0378">Hydrolase</keyword>
<evidence type="ECO:0000256" key="6">
    <source>
        <dbReference type="ARBA" id="ARBA00022723"/>
    </source>
</evidence>
<evidence type="ECO:0000256" key="15">
    <source>
        <dbReference type="ARBA" id="ARBA00023766"/>
    </source>
</evidence>
<dbReference type="PROSITE" id="PS51720">
    <property type="entry name" value="G_AIG1"/>
    <property type="match status" value="1"/>
</dbReference>
<dbReference type="InterPro" id="IPR005690">
    <property type="entry name" value="Toc86_159"/>
</dbReference>
<feature type="compositionally biased region" description="Acidic residues" evidence="17">
    <location>
        <begin position="877"/>
        <end position="893"/>
    </location>
</feature>
<proteinExistence type="inferred from homology"/>
<dbReference type="GO" id="GO:0005525">
    <property type="term" value="F:GTP binding"/>
    <property type="evidence" value="ECO:0007669"/>
    <property type="project" value="UniProtKB-KW"/>
</dbReference>
<dbReference type="PANTHER" id="PTHR10903">
    <property type="entry name" value="GTPASE, IMAP FAMILY MEMBER-RELATED"/>
    <property type="match status" value="1"/>
</dbReference>
<evidence type="ECO:0000313" key="19">
    <source>
        <dbReference type="EMBL" id="PON80359.1"/>
    </source>
</evidence>
<dbReference type="GO" id="GO:0045036">
    <property type="term" value="P:protein targeting to chloroplast"/>
    <property type="evidence" value="ECO:0007669"/>
    <property type="project" value="InterPro"/>
</dbReference>
<protein>
    <submittedName>
        <fullName evidence="19">Chloroplast protein import component</fullName>
    </submittedName>
</protein>